<dbReference type="CDD" id="cd08547">
    <property type="entry name" value="Type_II_cohesin"/>
    <property type="match status" value="1"/>
</dbReference>
<proteinExistence type="predicted"/>
<dbReference type="AlphaFoldDB" id="A0A1F5Z4Y1"/>
<evidence type="ECO:0000313" key="2">
    <source>
        <dbReference type="Proteomes" id="UP000178681"/>
    </source>
</evidence>
<evidence type="ECO:0000313" key="1">
    <source>
        <dbReference type="EMBL" id="OGG07237.1"/>
    </source>
</evidence>
<accession>A0A1F5Z4Y1</accession>
<dbReference type="EMBL" id="MFJG01000010">
    <property type="protein sequence ID" value="OGG07237.1"/>
    <property type="molecule type" value="Genomic_DNA"/>
</dbReference>
<comment type="caution">
    <text evidence="1">The sequence shown here is derived from an EMBL/GenBank/DDBJ whole genome shotgun (WGS) entry which is preliminary data.</text>
</comment>
<dbReference type="STRING" id="1798377.A2872_03330"/>
<protein>
    <recommendedName>
        <fullName evidence="3">Cohesin domain-containing protein</fullName>
    </recommendedName>
</protein>
<dbReference type="Proteomes" id="UP000178681">
    <property type="component" value="Unassembled WGS sequence"/>
</dbReference>
<dbReference type="Gene3D" id="2.60.40.680">
    <property type="match status" value="1"/>
</dbReference>
<gene>
    <name evidence="1" type="ORF">A2872_03330</name>
</gene>
<organism evidence="1 2">
    <name type="scientific">Candidatus Gottesmanbacteria bacterium RIFCSPHIGHO2_01_FULL_42_12</name>
    <dbReference type="NCBI Taxonomy" id="1798377"/>
    <lineage>
        <taxon>Bacteria</taxon>
        <taxon>Candidatus Gottesmaniibacteriota</taxon>
    </lineage>
</organism>
<reference evidence="1 2" key="1">
    <citation type="journal article" date="2016" name="Nat. Commun.">
        <title>Thousands of microbial genomes shed light on interconnected biogeochemical processes in an aquifer system.</title>
        <authorList>
            <person name="Anantharaman K."/>
            <person name="Brown C.T."/>
            <person name="Hug L.A."/>
            <person name="Sharon I."/>
            <person name="Castelle C.J."/>
            <person name="Probst A.J."/>
            <person name="Thomas B.C."/>
            <person name="Singh A."/>
            <person name="Wilkins M.J."/>
            <person name="Karaoz U."/>
            <person name="Brodie E.L."/>
            <person name="Williams K.H."/>
            <person name="Hubbard S.S."/>
            <person name="Banfield J.F."/>
        </authorList>
    </citation>
    <scope>NUCLEOTIDE SEQUENCE [LARGE SCALE GENOMIC DNA]</scope>
</reference>
<dbReference type="InterPro" id="IPR008965">
    <property type="entry name" value="CBM2/CBM3_carb-bd_dom_sf"/>
</dbReference>
<sequence length="142" mass="15622">MKLASKSSTQQVVTQATQEFRIVSIFPQKATYKLKSEVPIGIIYESNLENIKSLDVILIFDPSMAEVISVSPGILMDSYTSLKFDNRLGQILIFGENETEKPVNGILASIKFKPKNAGVVTFSFSAQTQADKAVNAEFVITN</sequence>
<evidence type="ECO:0008006" key="3">
    <source>
        <dbReference type="Google" id="ProtNLM"/>
    </source>
</evidence>
<dbReference type="SUPFAM" id="SSF49384">
    <property type="entry name" value="Carbohydrate-binding domain"/>
    <property type="match status" value="1"/>
</dbReference>
<dbReference type="GO" id="GO:0030246">
    <property type="term" value="F:carbohydrate binding"/>
    <property type="evidence" value="ECO:0007669"/>
    <property type="project" value="InterPro"/>
</dbReference>
<name>A0A1F5Z4Y1_9BACT</name>